<dbReference type="AlphaFoldDB" id="A0A9N7THW5"/>
<dbReference type="GO" id="GO:0031013">
    <property type="term" value="F:troponin I binding"/>
    <property type="evidence" value="ECO:0007669"/>
    <property type="project" value="TreeGrafter"/>
</dbReference>
<comment type="caution">
    <text evidence="2">The sequence shown here is derived from an EMBL/GenBank/DDBJ whole genome shotgun (WGS) entry which is preliminary data.</text>
</comment>
<dbReference type="GO" id="GO:0005861">
    <property type="term" value="C:troponin complex"/>
    <property type="evidence" value="ECO:0007669"/>
    <property type="project" value="InterPro"/>
</dbReference>
<feature type="compositionally biased region" description="Basic and acidic residues" evidence="1">
    <location>
        <begin position="76"/>
        <end position="86"/>
    </location>
</feature>
<evidence type="ECO:0000313" key="3">
    <source>
        <dbReference type="Proteomes" id="UP001153269"/>
    </source>
</evidence>
<dbReference type="GO" id="GO:0060048">
    <property type="term" value="P:cardiac muscle contraction"/>
    <property type="evidence" value="ECO:0007669"/>
    <property type="project" value="TreeGrafter"/>
</dbReference>
<name>A0A9N7THW5_PLEPL</name>
<dbReference type="PANTHER" id="PTHR11521">
    <property type="entry name" value="TROPONIN T"/>
    <property type="match status" value="1"/>
</dbReference>
<dbReference type="GO" id="GO:0045214">
    <property type="term" value="P:sarcomere organization"/>
    <property type="evidence" value="ECO:0007669"/>
    <property type="project" value="TreeGrafter"/>
</dbReference>
<dbReference type="InterPro" id="IPR027707">
    <property type="entry name" value="TNNT"/>
</dbReference>
<protein>
    <submittedName>
        <fullName evidence="2">Uncharacterized protein</fullName>
    </submittedName>
</protein>
<dbReference type="Proteomes" id="UP001153269">
    <property type="component" value="Unassembled WGS sequence"/>
</dbReference>
<reference evidence="2" key="1">
    <citation type="submission" date="2020-03" db="EMBL/GenBank/DDBJ databases">
        <authorList>
            <person name="Weist P."/>
        </authorList>
    </citation>
    <scope>NUCLEOTIDE SEQUENCE</scope>
</reference>
<evidence type="ECO:0000313" key="2">
    <source>
        <dbReference type="EMBL" id="CAB1412344.1"/>
    </source>
</evidence>
<dbReference type="EMBL" id="CADEAL010000001">
    <property type="protein sequence ID" value="CAB1412344.1"/>
    <property type="molecule type" value="Genomic_DNA"/>
</dbReference>
<evidence type="ECO:0000256" key="1">
    <source>
        <dbReference type="SAM" id="MobiDB-lite"/>
    </source>
</evidence>
<accession>A0A9N7THW5</accession>
<feature type="region of interest" description="Disordered" evidence="1">
    <location>
        <begin position="76"/>
        <end position="107"/>
    </location>
</feature>
<gene>
    <name evidence="2" type="ORF">PLEPLA_LOCUS35</name>
</gene>
<proteinExistence type="predicted"/>
<dbReference type="GO" id="GO:0006937">
    <property type="term" value="P:regulation of muscle contraction"/>
    <property type="evidence" value="ECO:0007669"/>
    <property type="project" value="InterPro"/>
</dbReference>
<keyword evidence="3" id="KW-1185">Reference proteome</keyword>
<dbReference type="GO" id="GO:0030172">
    <property type="term" value="F:troponin C binding"/>
    <property type="evidence" value="ECO:0007669"/>
    <property type="project" value="TreeGrafter"/>
</dbReference>
<feature type="compositionally biased region" description="Acidic residues" evidence="1">
    <location>
        <begin position="87"/>
        <end position="99"/>
    </location>
</feature>
<dbReference type="GO" id="GO:0005523">
    <property type="term" value="F:tropomyosin binding"/>
    <property type="evidence" value="ECO:0007669"/>
    <property type="project" value="TreeGrafter"/>
</dbReference>
<organism evidence="2 3">
    <name type="scientific">Pleuronectes platessa</name>
    <name type="common">European plaice</name>
    <dbReference type="NCBI Taxonomy" id="8262"/>
    <lineage>
        <taxon>Eukaryota</taxon>
        <taxon>Metazoa</taxon>
        <taxon>Chordata</taxon>
        <taxon>Craniata</taxon>
        <taxon>Vertebrata</taxon>
        <taxon>Euteleostomi</taxon>
        <taxon>Actinopterygii</taxon>
        <taxon>Neopterygii</taxon>
        <taxon>Teleostei</taxon>
        <taxon>Neoteleostei</taxon>
        <taxon>Acanthomorphata</taxon>
        <taxon>Carangaria</taxon>
        <taxon>Pleuronectiformes</taxon>
        <taxon>Pleuronectoidei</taxon>
        <taxon>Pleuronectidae</taxon>
        <taxon>Pleuronectes</taxon>
    </lineage>
</organism>
<dbReference type="PANTHER" id="PTHR11521:SF20">
    <property type="entry name" value="TROPONIN T2E, CARDIAC ISOFORM X1"/>
    <property type="match status" value="1"/>
</dbReference>
<sequence>MDDTSPPPQTIQKQSQNILKTNGALFCNHDVFRSQSLRSINRGMEAWRRDLTLLVIPSLPLGNTRRSFESKMSEEEVEEMQHKEVAPEVEESPVADEVDDLKPKPKAFAPAMTVPKIPEGEKVDFDDIQKKRQEKDLAELHSLIEAHFIQRKKDEQELITLVNRIVSLPGTLAKIAGVMH</sequence>